<evidence type="ECO:0000313" key="1">
    <source>
        <dbReference type="EMBL" id="KAF3419842.1"/>
    </source>
</evidence>
<sequence>MFRIQNIQVFGTLITTSLSFSFHFEILILNDLWVCLYTAVRSALWDSNGGRVILNKFEILEEYPAVGMLNV</sequence>
<dbReference type="AlphaFoldDB" id="A0A833RXC6"/>
<keyword evidence="2" id="KW-1185">Reference proteome</keyword>
<dbReference type="EMBL" id="WNWW01001028">
    <property type="protein sequence ID" value="KAF3419842.1"/>
    <property type="molecule type" value="Genomic_DNA"/>
</dbReference>
<dbReference type="Proteomes" id="UP000655588">
    <property type="component" value="Unassembled WGS sequence"/>
</dbReference>
<accession>A0A833RXC6</accession>
<comment type="caution">
    <text evidence="1">The sequence shown here is derived from an EMBL/GenBank/DDBJ whole genome shotgun (WGS) entry which is preliminary data.</text>
</comment>
<organism evidence="1 2">
    <name type="scientific">Frieseomelitta varia</name>
    <dbReference type="NCBI Taxonomy" id="561572"/>
    <lineage>
        <taxon>Eukaryota</taxon>
        <taxon>Metazoa</taxon>
        <taxon>Ecdysozoa</taxon>
        <taxon>Arthropoda</taxon>
        <taxon>Hexapoda</taxon>
        <taxon>Insecta</taxon>
        <taxon>Pterygota</taxon>
        <taxon>Neoptera</taxon>
        <taxon>Endopterygota</taxon>
        <taxon>Hymenoptera</taxon>
        <taxon>Apocrita</taxon>
        <taxon>Aculeata</taxon>
        <taxon>Apoidea</taxon>
        <taxon>Anthophila</taxon>
        <taxon>Apidae</taxon>
        <taxon>Frieseomelitta</taxon>
    </lineage>
</organism>
<gene>
    <name evidence="1" type="ORF">E2986_12210</name>
</gene>
<proteinExistence type="predicted"/>
<reference evidence="1" key="1">
    <citation type="submission" date="2019-11" db="EMBL/GenBank/DDBJ databases">
        <title>The nuclear and mitochondrial genomes of Frieseomelitta varia - a highly eusocial stingless bee (Meliponini) with a permanently sterile worker caste.</title>
        <authorList>
            <person name="Freitas F.C.P."/>
            <person name="Lourenco A.P."/>
            <person name="Nunes F.M.F."/>
            <person name="Paschoal A.R."/>
            <person name="Abreu F.C.P."/>
            <person name="Barbin F.O."/>
            <person name="Bataglia L."/>
            <person name="Cardoso-Junior C.A.M."/>
            <person name="Cervoni M.S."/>
            <person name="Silva S.R."/>
            <person name="Dalarmi F."/>
            <person name="Del Lama M.A."/>
            <person name="Depintor T.S."/>
            <person name="Ferreira K.M."/>
            <person name="Goria P.S."/>
            <person name="Jaskot M.C."/>
            <person name="Lago D.C."/>
            <person name="Luna-Lucena D."/>
            <person name="Moda L.M."/>
            <person name="Nascimento L."/>
            <person name="Pedrino M."/>
            <person name="Rabico F.O."/>
            <person name="Sanches F.C."/>
            <person name="Santos D.E."/>
            <person name="Santos C.G."/>
            <person name="Vieira J."/>
            <person name="Lopes T.F."/>
            <person name="Barchuk A.R."/>
            <person name="Hartfelder K."/>
            <person name="Simoes Z.L.P."/>
            <person name="Bitondi M.M.G."/>
            <person name="Pinheiro D.G."/>
        </authorList>
    </citation>
    <scope>NUCLEOTIDE SEQUENCE</scope>
    <source>
        <strain evidence="1">USP_RPSP 00005682</strain>
        <tissue evidence="1">Whole individual</tissue>
    </source>
</reference>
<protein>
    <submittedName>
        <fullName evidence="1">Uncharacterized protein</fullName>
    </submittedName>
</protein>
<name>A0A833RXC6_9HYME</name>
<evidence type="ECO:0000313" key="2">
    <source>
        <dbReference type="Proteomes" id="UP000655588"/>
    </source>
</evidence>